<feature type="region of interest" description="Disordered" evidence="1">
    <location>
        <begin position="1"/>
        <end position="27"/>
    </location>
</feature>
<proteinExistence type="predicted"/>
<keyword evidence="3" id="KW-1185">Reference proteome</keyword>
<organism evidence="2 3">
    <name type="scientific">Diversispora epigaea</name>
    <dbReference type="NCBI Taxonomy" id="1348612"/>
    <lineage>
        <taxon>Eukaryota</taxon>
        <taxon>Fungi</taxon>
        <taxon>Fungi incertae sedis</taxon>
        <taxon>Mucoromycota</taxon>
        <taxon>Glomeromycotina</taxon>
        <taxon>Glomeromycetes</taxon>
        <taxon>Diversisporales</taxon>
        <taxon>Diversisporaceae</taxon>
        <taxon>Diversispora</taxon>
    </lineage>
</organism>
<evidence type="ECO:0000256" key="1">
    <source>
        <dbReference type="SAM" id="MobiDB-lite"/>
    </source>
</evidence>
<sequence length="214" mass="24394">MKLIDSITEIEDPPMSGDDNNNKDNNNKIISNNLLIEQFDLTPPEKQSMSSKPSSNRPILLKKGLFSGSKLSKKKSKENSNSNLDNMYSVGVGRSSSVVKVVIWWNIVKIKCNEEYMKYTTQSIQIPGYLMQQIWALESLTCTKDFSWILIPFSVHLIGDSSQAKQLTSQAKLNPINLKVQVKPSWTELFKSMELMGLIEKLMTLVVYQFHWSQ</sequence>
<protein>
    <submittedName>
        <fullName evidence="2">Uncharacterized protein</fullName>
    </submittedName>
</protein>
<accession>A0A397HEW7</accession>
<evidence type="ECO:0000313" key="3">
    <source>
        <dbReference type="Proteomes" id="UP000266861"/>
    </source>
</evidence>
<comment type="caution">
    <text evidence="2">The sequence shown here is derived from an EMBL/GenBank/DDBJ whole genome shotgun (WGS) entry which is preliminary data.</text>
</comment>
<evidence type="ECO:0000313" key="2">
    <source>
        <dbReference type="EMBL" id="RHZ61681.1"/>
    </source>
</evidence>
<reference evidence="2 3" key="1">
    <citation type="submission" date="2018-08" db="EMBL/GenBank/DDBJ databases">
        <title>Genome and evolution of the arbuscular mycorrhizal fungus Diversispora epigaea (formerly Glomus versiforme) and its bacterial endosymbionts.</title>
        <authorList>
            <person name="Sun X."/>
            <person name="Fei Z."/>
            <person name="Harrison M."/>
        </authorList>
    </citation>
    <scope>NUCLEOTIDE SEQUENCE [LARGE SCALE GENOMIC DNA]</scope>
    <source>
        <strain evidence="2 3">IT104</strain>
    </source>
</reference>
<dbReference type="Proteomes" id="UP000266861">
    <property type="component" value="Unassembled WGS sequence"/>
</dbReference>
<dbReference type="AlphaFoldDB" id="A0A397HEW7"/>
<dbReference type="EMBL" id="PQFF01000316">
    <property type="protein sequence ID" value="RHZ61681.1"/>
    <property type="molecule type" value="Genomic_DNA"/>
</dbReference>
<gene>
    <name evidence="2" type="ORF">Glove_346g152</name>
</gene>
<name>A0A397HEW7_9GLOM</name>